<dbReference type="PATRIC" id="fig|59750.3.peg.927"/>
<dbReference type="RefSeq" id="WP_067851179.1">
    <property type="nucleotide sequence ID" value="NZ_LGTW01000011.1"/>
</dbReference>
<dbReference type="Proteomes" id="UP000070612">
    <property type="component" value="Unassembled WGS sequence"/>
</dbReference>
<comment type="caution">
    <text evidence="1">The sequence shown here is derived from an EMBL/GenBank/DDBJ whole genome shotgun (WGS) entry which is preliminary data.</text>
</comment>
<reference evidence="1 2" key="1">
    <citation type="submission" date="2015-07" db="EMBL/GenBank/DDBJ databases">
        <title>A draft genome sequence of Mycobacterium wolinskyi.</title>
        <authorList>
            <person name="de Man T.J."/>
            <person name="Perry K.A."/>
            <person name="Coulliette A.D."/>
            <person name="Jensen B."/>
            <person name="Toney N.C."/>
            <person name="Limbago B.M."/>
            <person name="Noble-Wang J."/>
        </authorList>
    </citation>
    <scope>NUCLEOTIDE SEQUENCE [LARGE SCALE GENOMIC DNA]</scope>
    <source>
        <strain evidence="1 2">CDC_01</strain>
    </source>
</reference>
<dbReference type="STRING" id="59750.AWC31_11935"/>
<accession>A0A132PKE0</accession>
<keyword evidence="2" id="KW-1185">Reference proteome</keyword>
<proteinExistence type="predicted"/>
<dbReference type="EMBL" id="LGTW01000011">
    <property type="protein sequence ID" value="KWX22810.1"/>
    <property type="molecule type" value="Genomic_DNA"/>
</dbReference>
<evidence type="ECO:0000313" key="1">
    <source>
        <dbReference type="EMBL" id="KWX22810.1"/>
    </source>
</evidence>
<dbReference type="NCBIfam" id="TIGR02243">
    <property type="entry name" value="putative baseplate assembly protein"/>
    <property type="match status" value="1"/>
</dbReference>
<evidence type="ECO:0000313" key="2">
    <source>
        <dbReference type="Proteomes" id="UP000070612"/>
    </source>
</evidence>
<dbReference type="InterPro" id="IPR011749">
    <property type="entry name" value="CHP02243"/>
</dbReference>
<gene>
    <name evidence="1" type="ORF">AFM11_17865</name>
</gene>
<organism evidence="1 2">
    <name type="scientific">Mycolicibacterium wolinskyi</name>
    <dbReference type="NCBI Taxonomy" id="59750"/>
    <lineage>
        <taxon>Bacteria</taxon>
        <taxon>Bacillati</taxon>
        <taxon>Actinomycetota</taxon>
        <taxon>Actinomycetes</taxon>
        <taxon>Mycobacteriales</taxon>
        <taxon>Mycobacteriaceae</taxon>
        <taxon>Mycolicibacterium</taxon>
    </lineage>
</organism>
<dbReference type="AlphaFoldDB" id="A0A132PKE0"/>
<name>A0A132PKE0_9MYCO</name>
<protein>
    <submittedName>
        <fullName evidence="1">Baseplate J family protein</fullName>
    </submittedName>
</protein>
<sequence>MLPAPNLDDRTFQSLVDDARRLVHRRCPEWSDHNISDPGITLIETFAMMVDQLIYRLNRVPDRNYIKFLELLGLELRPPGAAQGEATFWLSAPQRQPITVREESEVSTDRTDLDEPIVFSTTEKLEIIPCSLDGGRVATMAEGGEPVTQRNEVGGNEFRCFSDRPLAGDALLLGLDRAVPSCAVLLRVNCRVSGVGVDPTNPPYVWEAWTGGDWVACEPGPDETKAFNKPGDVILHVPRGHVLDSPPRVGGEARGWLRCRLVDPAPGQSTYSESPFITSISACTVGGTARIVHARVVRDETIGTSDGTAGQRFALQHRPVLPWAGSSLRVVAEGDTTEWKPVEHFGDQNESSQSFHIDPVAGEVVFGPVVRESDGTIRQYGRIPRKTATIKMSAYRTGGGRKGNVGVGQIRVLKTSVPYVSRVENRRAAVGGAEAETVDEVKARGPLLLRTRGKAVTAQDFEQLTLDIAPEVARAHCLTAADEREAGVVRVLVVPHVASDAMDLVRREDLIPLPETIQRIKSHLDERRLAGTRLIVEPPHYRGVTVVVTLAVLAGYTRDQVKIDVARTLNGLLHPLKGGPDGSGWPIGRAVQVHEVTAALARIPGVDMARKVTVQLFGVDPATGKRSTEPVDVIPLGRNELAYSFGRHSVRVVDR</sequence>